<evidence type="ECO:0000256" key="7">
    <source>
        <dbReference type="RuleBase" id="RU362118"/>
    </source>
</evidence>
<protein>
    <recommendedName>
        <fullName evidence="3">cystathionine gamma-lyase</fullName>
        <ecNumber evidence="3">4.4.1.1</ecNumber>
    </recommendedName>
    <alternativeName>
        <fullName evidence="6">Gamma-cystathionase</fullName>
    </alternativeName>
</protein>
<dbReference type="SUPFAM" id="SSF53383">
    <property type="entry name" value="PLP-dependent transferases"/>
    <property type="match status" value="1"/>
</dbReference>
<keyword evidence="5" id="KW-0028">Amino-acid biosynthesis</keyword>
<dbReference type="PANTHER" id="PTHR11808">
    <property type="entry name" value="TRANS-SULFURATION ENZYME FAMILY MEMBER"/>
    <property type="match status" value="1"/>
</dbReference>
<feature type="non-terminal residue" evidence="8">
    <location>
        <position position="1"/>
    </location>
</feature>
<organism evidence="8 9">
    <name type="scientific">Phellinidium pouzarii</name>
    <dbReference type="NCBI Taxonomy" id="167371"/>
    <lineage>
        <taxon>Eukaryota</taxon>
        <taxon>Fungi</taxon>
        <taxon>Dikarya</taxon>
        <taxon>Basidiomycota</taxon>
        <taxon>Agaricomycotina</taxon>
        <taxon>Agaricomycetes</taxon>
        <taxon>Hymenochaetales</taxon>
        <taxon>Hymenochaetaceae</taxon>
        <taxon>Phellinidium</taxon>
    </lineage>
</organism>
<comment type="cofactor">
    <cofactor evidence="1 7">
        <name>pyridoxal 5'-phosphate</name>
        <dbReference type="ChEBI" id="CHEBI:597326"/>
    </cofactor>
</comment>
<dbReference type="GO" id="GO:0019346">
    <property type="term" value="P:transsulfuration"/>
    <property type="evidence" value="ECO:0007669"/>
    <property type="project" value="InterPro"/>
</dbReference>
<keyword evidence="9" id="KW-1185">Reference proteome</keyword>
<dbReference type="EC" id="4.4.1.1" evidence="3"/>
<comment type="caution">
    <text evidence="8">The sequence shown here is derived from an EMBL/GenBank/DDBJ whole genome shotgun (WGS) entry which is preliminary data.</text>
</comment>
<name>A0A4V3X983_9AGAM</name>
<dbReference type="GO" id="GO:0005737">
    <property type="term" value="C:cytoplasm"/>
    <property type="evidence" value="ECO:0007669"/>
    <property type="project" value="TreeGrafter"/>
</dbReference>
<dbReference type="Gene3D" id="3.90.1150.10">
    <property type="entry name" value="Aspartate Aminotransferase, domain 1"/>
    <property type="match status" value="1"/>
</dbReference>
<keyword evidence="5" id="KW-0198">Cysteine biosynthesis</keyword>
<dbReference type="PANTHER" id="PTHR11808:SF15">
    <property type="entry name" value="CYSTATHIONINE GAMMA-LYASE"/>
    <property type="match status" value="1"/>
</dbReference>
<reference evidence="8 9" key="1">
    <citation type="submission" date="2019-02" db="EMBL/GenBank/DDBJ databases">
        <title>Genome sequencing of the rare red list fungi Phellinidium pouzarii.</title>
        <authorList>
            <person name="Buettner E."/>
            <person name="Kellner H."/>
        </authorList>
    </citation>
    <scope>NUCLEOTIDE SEQUENCE [LARGE SCALE GENOMIC DNA]</scope>
    <source>
        <strain evidence="8 9">DSM 108285</strain>
    </source>
</reference>
<comment type="pathway">
    <text evidence="2">Amino-acid biosynthesis; L-cysteine biosynthesis; L-cysteine from L-homocysteine and L-serine: step 2/2.</text>
</comment>
<dbReference type="OrthoDB" id="3512640at2759"/>
<evidence type="ECO:0000256" key="4">
    <source>
        <dbReference type="ARBA" id="ARBA00022898"/>
    </source>
</evidence>
<evidence type="ECO:0000256" key="5">
    <source>
        <dbReference type="ARBA" id="ARBA00023192"/>
    </source>
</evidence>
<evidence type="ECO:0000256" key="3">
    <source>
        <dbReference type="ARBA" id="ARBA00012085"/>
    </source>
</evidence>
<evidence type="ECO:0000313" key="8">
    <source>
        <dbReference type="EMBL" id="THG93222.1"/>
    </source>
</evidence>
<dbReference type="Pfam" id="PF01053">
    <property type="entry name" value="Cys_Met_Meta_PP"/>
    <property type="match status" value="1"/>
</dbReference>
<evidence type="ECO:0000256" key="6">
    <source>
        <dbReference type="ARBA" id="ARBA00029853"/>
    </source>
</evidence>
<dbReference type="InterPro" id="IPR015422">
    <property type="entry name" value="PyrdxlP-dep_Trfase_small"/>
</dbReference>
<dbReference type="EMBL" id="SGPK01001358">
    <property type="protein sequence ID" value="THG93222.1"/>
    <property type="molecule type" value="Genomic_DNA"/>
</dbReference>
<dbReference type="GO" id="GO:0030170">
    <property type="term" value="F:pyridoxal phosphate binding"/>
    <property type="evidence" value="ECO:0007669"/>
    <property type="project" value="InterPro"/>
</dbReference>
<keyword evidence="4 7" id="KW-0663">Pyridoxal phosphate</keyword>
<dbReference type="InterPro" id="IPR015424">
    <property type="entry name" value="PyrdxlP-dep_Trfase"/>
</dbReference>
<dbReference type="Proteomes" id="UP000308199">
    <property type="component" value="Unassembled WGS sequence"/>
</dbReference>
<comment type="similarity">
    <text evidence="7">Belongs to the trans-sulfuration enzymes family.</text>
</comment>
<accession>A0A4V3X983</accession>
<evidence type="ECO:0000256" key="1">
    <source>
        <dbReference type="ARBA" id="ARBA00001933"/>
    </source>
</evidence>
<sequence>SPHARAWVDALGGTAESGGFPYGGMVSFRIATRTPLESEGDAEKAHATAETFLTSLRLFTLAESLGGVESLAELPSLMTHGSIPPAERAALGIGEDLIRLSCGVEDGEDLVRDIEQALQIAVYGAAVTTKTNGVAKTNGVNGFHGFAVEGDETPPLVG</sequence>
<gene>
    <name evidence="8" type="ORF">EW145_g8432</name>
</gene>
<evidence type="ECO:0000313" key="9">
    <source>
        <dbReference type="Proteomes" id="UP000308199"/>
    </source>
</evidence>
<proteinExistence type="inferred from homology"/>
<dbReference type="InterPro" id="IPR000277">
    <property type="entry name" value="Cys/Met-Metab_PyrdxlP-dep_enz"/>
</dbReference>
<dbReference type="GO" id="GO:0019343">
    <property type="term" value="P:cysteine biosynthetic process via cystathionine"/>
    <property type="evidence" value="ECO:0007669"/>
    <property type="project" value="TreeGrafter"/>
</dbReference>
<dbReference type="GO" id="GO:0004123">
    <property type="term" value="F:cystathionine gamma-lyase activity"/>
    <property type="evidence" value="ECO:0007669"/>
    <property type="project" value="TreeGrafter"/>
</dbReference>
<evidence type="ECO:0000256" key="2">
    <source>
        <dbReference type="ARBA" id="ARBA00005038"/>
    </source>
</evidence>
<dbReference type="AlphaFoldDB" id="A0A4V3X983"/>